<evidence type="ECO:0000313" key="2">
    <source>
        <dbReference type="EMBL" id="UPW36484.1"/>
    </source>
</evidence>
<protein>
    <submittedName>
        <fullName evidence="2">Replication initiator protein</fullName>
    </submittedName>
</protein>
<dbReference type="Pfam" id="PF23343">
    <property type="entry name" value="REP_ORF2-G2P"/>
    <property type="match status" value="1"/>
</dbReference>
<evidence type="ECO:0000259" key="1">
    <source>
        <dbReference type="Pfam" id="PF23343"/>
    </source>
</evidence>
<organism evidence="2">
    <name type="scientific">Sigmofec virus UA08Rod_4577</name>
    <dbReference type="NCBI Taxonomy" id="2929404"/>
    <lineage>
        <taxon>Viruses</taxon>
        <taxon>Monodnaviria</taxon>
        <taxon>Sangervirae</taxon>
        <taxon>Phixviricota</taxon>
        <taxon>Malgrandaviricetes</taxon>
        <taxon>Petitvirales</taxon>
        <taxon>Microviridae</taxon>
    </lineage>
</organism>
<sequence>MCLSPIEKKYMRHGVEQVAYIPCGKCFECVESFQQSWQLRLVEECKCWKYSYFLTLTYDDAKSNALTYIDVDCCDTLLDVAKHLDSHPTSVSFLRRRSQPLGAYLSANAIRDYYDLKIDVLKVPVVNKYHVVNWLKSSRENYYRHSGNRNFMKYFICSEYGPETFRPHYHALIMSNIPEIDFRRFFVEPWASRYGNVQCDVLPYYQEDFSNVAAYVSKYCSKPSFIQNPYEKYHLVPKCFRLISKGIGLRERDRLTSLLQDYKNFPFPWNSSPNACRGDYYGFDKKFIEWFNSQLFCYVHDKKKQTVFKVKMPRYWRDAAAYPRVEKLKTVFSNTESAKSLHVGVLMGSYSVRKIYCPDKETELSYALDNYILEANTELYLRQYRQIQADHPTWQNDEITSELLRCQASRDKERIKKSFQRLHDFYNKKHLNSITYGSSF</sequence>
<dbReference type="EMBL" id="OM869567">
    <property type="protein sequence ID" value="UPW36484.1"/>
    <property type="molecule type" value="Genomic_DNA"/>
</dbReference>
<name>A0A976N067_9VIRU</name>
<reference evidence="2" key="1">
    <citation type="submission" date="2022-02" db="EMBL/GenBank/DDBJ databases">
        <title>Towards deciphering the DNA virus diversity associated with rodent species in the families Cricetidae and Heteromyidae.</title>
        <authorList>
            <person name="Lund M."/>
            <person name="Larsen B.B."/>
            <person name="Gryseels S."/>
            <person name="Kraberger S."/>
            <person name="Rowsey D.M."/>
            <person name="Steger L."/>
            <person name="Yule K.M."/>
            <person name="Upham N.S."/>
            <person name="Worobey M."/>
            <person name="Van Doorslaer K."/>
            <person name="Varsani A."/>
        </authorList>
    </citation>
    <scope>NUCLEOTIDE SEQUENCE</scope>
    <source>
        <strain evidence="2">UA08Rod_4577</strain>
    </source>
</reference>
<proteinExistence type="predicted"/>
<feature type="domain" description="Replication-associated protein ORF2/G2P" evidence="1">
    <location>
        <begin position="127"/>
        <end position="222"/>
    </location>
</feature>
<dbReference type="InterPro" id="IPR056906">
    <property type="entry name" value="ORF2/G2P_dom"/>
</dbReference>
<accession>A0A976N067</accession>